<organism evidence="5 6">
    <name type="scientific">Cuscuta campestris</name>
    <dbReference type="NCBI Taxonomy" id="132261"/>
    <lineage>
        <taxon>Eukaryota</taxon>
        <taxon>Viridiplantae</taxon>
        <taxon>Streptophyta</taxon>
        <taxon>Embryophyta</taxon>
        <taxon>Tracheophyta</taxon>
        <taxon>Spermatophyta</taxon>
        <taxon>Magnoliopsida</taxon>
        <taxon>eudicotyledons</taxon>
        <taxon>Gunneridae</taxon>
        <taxon>Pentapetalae</taxon>
        <taxon>asterids</taxon>
        <taxon>lamiids</taxon>
        <taxon>Solanales</taxon>
        <taxon>Convolvulaceae</taxon>
        <taxon>Cuscuteae</taxon>
        <taxon>Cuscuta</taxon>
        <taxon>Cuscuta subgen. Grammica</taxon>
        <taxon>Cuscuta sect. Cleistogrammica</taxon>
    </lineage>
</organism>
<gene>
    <name evidence="5" type="ORF">CCAM_LOCUS2895</name>
</gene>
<keyword evidence="2" id="KW-0539">Nucleus</keyword>
<dbReference type="GO" id="GO:0003677">
    <property type="term" value="F:DNA binding"/>
    <property type="evidence" value="ECO:0007669"/>
    <property type="project" value="InterPro"/>
</dbReference>
<sequence>MEFQDHPHQNQNHLSHHQQPEEEEEEEDKMALQKQDDDAAFLRSVLPPDHHHHVHPQQQPPPSPKSPPPSTWLDASHLRRPRHNFSAGSPNNFLHLQTSDDHRWLSPHDSTKKNPVREENCNGEMQGWERDKCKADVLNHPLYDQLLAAHVSCLRIATPVDQLPRIDAQLAQSQSVVSKYSLLAQAHPPLDDRDLDLFMVYYSSLFHFLNLKKEPYTFEIQSY</sequence>
<evidence type="ECO:0000256" key="3">
    <source>
        <dbReference type="SAM" id="MobiDB-lite"/>
    </source>
</evidence>
<dbReference type="InterPro" id="IPR005540">
    <property type="entry name" value="KNOX1"/>
</dbReference>
<dbReference type="OrthoDB" id="997692at2759"/>
<dbReference type="GO" id="GO:0005634">
    <property type="term" value="C:nucleus"/>
    <property type="evidence" value="ECO:0007669"/>
    <property type="project" value="UniProtKB-SubCell"/>
</dbReference>
<name>A0A484KDT7_9ASTE</name>
<dbReference type="AlphaFoldDB" id="A0A484KDT7"/>
<reference evidence="5 6" key="1">
    <citation type="submission" date="2018-04" db="EMBL/GenBank/DDBJ databases">
        <authorList>
            <person name="Vogel A."/>
        </authorList>
    </citation>
    <scope>NUCLEOTIDE SEQUENCE [LARGE SCALE GENOMIC DNA]</scope>
</reference>
<dbReference type="SMART" id="SM01255">
    <property type="entry name" value="KNOX1"/>
    <property type="match status" value="1"/>
</dbReference>
<evidence type="ECO:0000256" key="1">
    <source>
        <dbReference type="ARBA" id="ARBA00004123"/>
    </source>
</evidence>
<feature type="compositionally biased region" description="Pro residues" evidence="3">
    <location>
        <begin position="58"/>
        <end position="70"/>
    </location>
</feature>
<evidence type="ECO:0000313" key="6">
    <source>
        <dbReference type="Proteomes" id="UP000595140"/>
    </source>
</evidence>
<feature type="domain" description="KNOX1" evidence="4">
    <location>
        <begin position="131"/>
        <end position="175"/>
    </location>
</feature>
<dbReference type="Proteomes" id="UP000595140">
    <property type="component" value="Unassembled WGS sequence"/>
</dbReference>
<feature type="region of interest" description="Disordered" evidence="3">
    <location>
        <begin position="1"/>
        <end position="75"/>
    </location>
</feature>
<dbReference type="EMBL" id="OOIL02000131">
    <property type="protein sequence ID" value="VFQ61119.1"/>
    <property type="molecule type" value="Genomic_DNA"/>
</dbReference>
<evidence type="ECO:0000259" key="4">
    <source>
        <dbReference type="SMART" id="SM01255"/>
    </source>
</evidence>
<keyword evidence="6" id="KW-1185">Reference proteome</keyword>
<evidence type="ECO:0000256" key="2">
    <source>
        <dbReference type="ARBA" id="ARBA00023242"/>
    </source>
</evidence>
<dbReference type="Pfam" id="PF03790">
    <property type="entry name" value="KNOX1"/>
    <property type="match status" value="1"/>
</dbReference>
<proteinExistence type="predicted"/>
<comment type="subcellular location">
    <subcellularLocation>
        <location evidence="1">Nucleus</location>
    </subcellularLocation>
</comment>
<evidence type="ECO:0000313" key="5">
    <source>
        <dbReference type="EMBL" id="VFQ61119.1"/>
    </source>
</evidence>
<accession>A0A484KDT7</accession>
<protein>
    <recommendedName>
        <fullName evidence="4">KNOX1 domain-containing protein</fullName>
    </recommendedName>
</protein>